<feature type="domain" description="Outer membrane protein beta-barrel" evidence="2">
    <location>
        <begin position="31"/>
        <end position="188"/>
    </location>
</feature>
<keyword evidence="4" id="KW-1185">Reference proteome</keyword>
<dbReference type="Pfam" id="PF13568">
    <property type="entry name" value="OMP_b-brl_2"/>
    <property type="match status" value="1"/>
</dbReference>
<keyword evidence="1" id="KW-0732">Signal</keyword>
<dbReference type="SUPFAM" id="SSF56925">
    <property type="entry name" value="OMPA-like"/>
    <property type="match status" value="1"/>
</dbReference>
<dbReference type="InterPro" id="IPR011250">
    <property type="entry name" value="OMP/PagP_B-barrel"/>
</dbReference>
<evidence type="ECO:0000313" key="3">
    <source>
        <dbReference type="EMBL" id="MBD2724383.1"/>
    </source>
</evidence>
<dbReference type="InterPro" id="IPR025665">
    <property type="entry name" value="Beta-barrel_OMP_2"/>
</dbReference>
<organism evidence="3 4">
    <name type="scientific">Hymenobacter armeniacus</name>
    <dbReference type="NCBI Taxonomy" id="2771358"/>
    <lineage>
        <taxon>Bacteria</taxon>
        <taxon>Pseudomonadati</taxon>
        <taxon>Bacteroidota</taxon>
        <taxon>Cytophagia</taxon>
        <taxon>Cytophagales</taxon>
        <taxon>Hymenobacteraceae</taxon>
        <taxon>Hymenobacter</taxon>
    </lineage>
</organism>
<reference evidence="3 4" key="1">
    <citation type="submission" date="2020-09" db="EMBL/GenBank/DDBJ databases">
        <authorList>
            <person name="Kim M.K."/>
        </authorList>
    </citation>
    <scope>NUCLEOTIDE SEQUENCE [LARGE SCALE GENOMIC DNA]</scope>
    <source>
        <strain evidence="3 4">BT189</strain>
    </source>
</reference>
<name>A0ABR8JZM3_9BACT</name>
<proteinExistence type="predicted"/>
<evidence type="ECO:0000259" key="2">
    <source>
        <dbReference type="Pfam" id="PF13568"/>
    </source>
</evidence>
<evidence type="ECO:0000313" key="4">
    <source>
        <dbReference type="Proteomes" id="UP000606003"/>
    </source>
</evidence>
<dbReference type="Proteomes" id="UP000606003">
    <property type="component" value="Unassembled WGS sequence"/>
</dbReference>
<dbReference type="RefSeq" id="WP_190928094.1">
    <property type="nucleotide sequence ID" value="NZ_JACXAC010000006.1"/>
</dbReference>
<accession>A0ABR8JZM3</accession>
<sequence length="207" mass="21973">MKKLFLFLLLAVASAPAAFAQAAPGGAQSSKDYTGGATTESGNTGFGVKGGYNLANVYGDDAGSGRSSSNTFHAGLYGQFGFNDFSSIQVEALYSRQGTKFTDGVDNLRLDYLSVPVLYVGNITDAFSFHIGPQASVLTKVVSGDKDLDINDNGFKSFDLSGVGGLEYRLGPARLGARYNLGLTKIFEDAKVYNNVFQVYLGFGFTQ</sequence>
<feature type="chain" id="PRO_5045440889" evidence="1">
    <location>
        <begin position="23"/>
        <end position="207"/>
    </location>
</feature>
<protein>
    <submittedName>
        <fullName evidence="3">PorT family protein</fullName>
    </submittedName>
</protein>
<comment type="caution">
    <text evidence="3">The sequence shown here is derived from an EMBL/GenBank/DDBJ whole genome shotgun (WGS) entry which is preliminary data.</text>
</comment>
<dbReference type="EMBL" id="JACXAC010000006">
    <property type="protein sequence ID" value="MBD2724383.1"/>
    <property type="molecule type" value="Genomic_DNA"/>
</dbReference>
<gene>
    <name evidence="3" type="ORF">IC234_19810</name>
</gene>
<evidence type="ECO:0000256" key="1">
    <source>
        <dbReference type="SAM" id="SignalP"/>
    </source>
</evidence>
<feature type="signal peptide" evidence="1">
    <location>
        <begin position="1"/>
        <end position="22"/>
    </location>
</feature>